<protein>
    <submittedName>
        <fullName evidence="1">Uncharacterized protein</fullName>
    </submittedName>
</protein>
<dbReference type="Proteomes" id="UP000712600">
    <property type="component" value="Unassembled WGS sequence"/>
</dbReference>
<name>A0A8S9NRZ2_BRACR</name>
<dbReference type="EMBL" id="QGKX02001621">
    <property type="protein sequence ID" value="KAF3504991.1"/>
    <property type="molecule type" value="Genomic_DNA"/>
</dbReference>
<reference evidence="1" key="1">
    <citation type="submission" date="2019-12" db="EMBL/GenBank/DDBJ databases">
        <title>Genome sequencing and annotation of Brassica cretica.</title>
        <authorList>
            <person name="Studholme D.J."/>
            <person name="Sarris P."/>
        </authorList>
    </citation>
    <scope>NUCLEOTIDE SEQUENCE</scope>
    <source>
        <strain evidence="1">PFS-109/04</strain>
        <tissue evidence="1">Leaf</tissue>
    </source>
</reference>
<gene>
    <name evidence="1" type="ORF">F2Q69_00042819</name>
</gene>
<evidence type="ECO:0000313" key="2">
    <source>
        <dbReference type="Proteomes" id="UP000712600"/>
    </source>
</evidence>
<proteinExistence type="predicted"/>
<dbReference type="AlphaFoldDB" id="A0A8S9NRZ2"/>
<evidence type="ECO:0000313" key="1">
    <source>
        <dbReference type="EMBL" id="KAF3504991.1"/>
    </source>
</evidence>
<comment type="caution">
    <text evidence="1">The sequence shown here is derived from an EMBL/GenBank/DDBJ whole genome shotgun (WGS) entry which is preliminary data.</text>
</comment>
<sequence length="254" mass="27914">MIGKETGARGALAGKSIDKQEERVKNLVLAVIRQAGSRAGGSLSASRVIGSGLSRLSPEIQSALLLFAVDKAWIKLKRREREPDYSGLVGLVGPFSPNDGVSWRFVPSPPINRPAFPTLFTLPRILSEGVSSGLSRERAIADDDELNRVCGPPSIVAERPRESFGKWKKEVERGPFCPIYYRPDGMFEELPPLGPRAGAPPSVEGQAWENVEPSWPSVSRIKSLLQDRRATGVTFIIPRDGQRPWDPRLLFPIP</sequence>
<accession>A0A8S9NRZ2</accession>
<organism evidence="1 2">
    <name type="scientific">Brassica cretica</name>
    <name type="common">Mustard</name>
    <dbReference type="NCBI Taxonomy" id="69181"/>
    <lineage>
        <taxon>Eukaryota</taxon>
        <taxon>Viridiplantae</taxon>
        <taxon>Streptophyta</taxon>
        <taxon>Embryophyta</taxon>
        <taxon>Tracheophyta</taxon>
        <taxon>Spermatophyta</taxon>
        <taxon>Magnoliopsida</taxon>
        <taxon>eudicotyledons</taxon>
        <taxon>Gunneridae</taxon>
        <taxon>Pentapetalae</taxon>
        <taxon>rosids</taxon>
        <taxon>malvids</taxon>
        <taxon>Brassicales</taxon>
        <taxon>Brassicaceae</taxon>
        <taxon>Brassiceae</taxon>
        <taxon>Brassica</taxon>
    </lineage>
</organism>